<evidence type="ECO:0000313" key="12">
    <source>
        <dbReference type="Proteomes" id="UP001140513"/>
    </source>
</evidence>
<dbReference type="GeneID" id="80904738"/>
<dbReference type="SUPFAM" id="SSF46785">
    <property type="entry name" value="Winged helix' DNA-binding domain"/>
    <property type="match status" value="1"/>
</dbReference>
<dbReference type="GO" id="GO:0043138">
    <property type="term" value="F:3'-5' DNA helicase activity"/>
    <property type="evidence" value="ECO:0007669"/>
    <property type="project" value="UniProtKB-EC"/>
</dbReference>
<evidence type="ECO:0000256" key="4">
    <source>
        <dbReference type="ARBA" id="ARBA00022840"/>
    </source>
</evidence>
<dbReference type="GO" id="GO:0003676">
    <property type="term" value="F:nucleic acid binding"/>
    <property type="evidence" value="ECO:0007669"/>
    <property type="project" value="InterPro"/>
</dbReference>
<dbReference type="Pfam" id="PF23445">
    <property type="entry name" value="WHD_SNRNP200"/>
    <property type="match status" value="1"/>
</dbReference>
<dbReference type="PANTHER" id="PTHR47835">
    <property type="entry name" value="HFM1, ATP DEPENDENT DNA HELICASE HOMOLOG"/>
    <property type="match status" value="1"/>
</dbReference>
<dbReference type="Pfam" id="PF00270">
    <property type="entry name" value="DEAD"/>
    <property type="match status" value="1"/>
</dbReference>
<dbReference type="PROSITE" id="PS51194">
    <property type="entry name" value="HELICASE_CTER"/>
    <property type="match status" value="1"/>
</dbReference>
<dbReference type="InterPro" id="IPR036390">
    <property type="entry name" value="WH_DNA-bd_sf"/>
</dbReference>
<dbReference type="Gene3D" id="1.10.10.10">
    <property type="entry name" value="Winged helix-like DNA-binding domain superfamily/Winged helix DNA-binding domain"/>
    <property type="match status" value="1"/>
</dbReference>
<comment type="catalytic activity">
    <reaction evidence="7">
        <text>ATP + H2O = ADP + phosphate + H(+)</text>
        <dbReference type="Rhea" id="RHEA:13065"/>
        <dbReference type="ChEBI" id="CHEBI:15377"/>
        <dbReference type="ChEBI" id="CHEBI:15378"/>
        <dbReference type="ChEBI" id="CHEBI:30616"/>
        <dbReference type="ChEBI" id="CHEBI:43474"/>
        <dbReference type="ChEBI" id="CHEBI:456216"/>
        <dbReference type="EC" id="5.6.2.4"/>
    </reaction>
</comment>
<dbReference type="SMART" id="SM00490">
    <property type="entry name" value="HELICc"/>
    <property type="match status" value="1"/>
</dbReference>
<dbReference type="GO" id="GO:0016787">
    <property type="term" value="F:hydrolase activity"/>
    <property type="evidence" value="ECO:0007669"/>
    <property type="project" value="UniProtKB-KW"/>
</dbReference>
<name>A0A9W8XY91_9PLEO</name>
<dbReference type="Proteomes" id="UP001140513">
    <property type="component" value="Unassembled WGS sequence"/>
</dbReference>
<dbReference type="Gene3D" id="3.40.50.300">
    <property type="entry name" value="P-loop containing nucleotide triphosphate hydrolases"/>
    <property type="match status" value="3"/>
</dbReference>
<evidence type="ECO:0000256" key="3">
    <source>
        <dbReference type="ARBA" id="ARBA00022806"/>
    </source>
</evidence>
<evidence type="ECO:0000259" key="10">
    <source>
        <dbReference type="PROSITE" id="PS51194"/>
    </source>
</evidence>
<evidence type="ECO:0000256" key="6">
    <source>
        <dbReference type="ARBA" id="ARBA00034808"/>
    </source>
</evidence>
<dbReference type="PANTHER" id="PTHR47835:SF3">
    <property type="entry name" value="HELICASE FOR MEIOSIS 1"/>
    <property type="match status" value="1"/>
</dbReference>
<keyword evidence="2 11" id="KW-0378">Hydrolase</keyword>
<reference evidence="11" key="1">
    <citation type="submission" date="2022-10" db="EMBL/GenBank/DDBJ databases">
        <title>Tapping the CABI collections for fungal endophytes: first genome assemblies for Collariella, Neodidymelliopsis, Ascochyta clinopodiicola, Didymella pomorum, Didymosphaeria variabile, Neocosmospora piperis and Neocucurbitaria cava.</title>
        <authorList>
            <person name="Hill R."/>
        </authorList>
    </citation>
    <scope>NUCLEOTIDE SEQUENCE</scope>
    <source>
        <strain evidence="11">IMI 356815</strain>
    </source>
</reference>
<dbReference type="InterPro" id="IPR014001">
    <property type="entry name" value="Helicase_ATP-bd"/>
</dbReference>
<dbReference type="FunFam" id="1.10.10.10:FF:000012">
    <property type="entry name" value="U5 small nuclear ribonucleoprotein helicase"/>
    <property type="match status" value="1"/>
</dbReference>
<feature type="domain" description="Helicase C-terminal" evidence="10">
    <location>
        <begin position="312"/>
        <end position="478"/>
    </location>
</feature>
<sequence length="579" mass="65677">MSFTFRDRLEGRGTQPDTPPYPNLQPQFRQHTRSQVFPPRDRYRAPRQNTLYDVAAEECTYGLEQPLDSFGESTEQEDKLRTIFPYPIFNAVQSKCFDAVYKTDNNFVLSSPTGSGKTVVLELAICRAISKTSTDQYKIVYQAPTKALCSERQRDWQNKFGPLGLDCAEITGDSESADLRNVQSANIIITTPEKWDSITRKWKDHEKLMRLVKLFLIDEVHLLKEDRGATLEVIVSRMRSIGTDVRFVALSATVPNFHDVATWLGKTAAEPYEPAVHEKFSEEFRPVRLRKHVSGYQSNANDFAFEKHLNSKLPDVVSIHSEGKPIMVFCFTRASTIATAKTLANWWITRHAKDRAWETAHQTFVFSESVKVEKAYLEGEISVICCTSTLAVGVNLPCHLVIIKNTVGFAQGGVQEYSDLEIMQMLGRAGRPQFDDSAVAVIMTRQNKVRKYELMVTGQEILESTLHQGLIDHLNAEIGLGTIHNLPSARKWLASTFLYVRIKQNPAYYKLEGSRSGQSIDEQLDDILTRDITLLRQHNLTTGEDFLLCTDYGHAMAQYYVQFDTMRVFLGLAPQGHNL</sequence>
<dbReference type="RefSeq" id="XP_056076844.1">
    <property type="nucleotide sequence ID" value="XM_056210022.1"/>
</dbReference>
<comment type="catalytic activity">
    <reaction evidence="5">
        <text>Couples ATP hydrolysis with the unwinding of duplex DNA by translocating in the 3'-5' direction.</text>
        <dbReference type="EC" id="5.6.2.4"/>
    </reaction>
</comment>
<evidence type="ECO:0000259" key="9">
    <source>
        <dbReference type="PROSITE" id="PS51192"/>
    </source>
</evidence>
<dbReference type="EC" id="5.6.2.4" evidence="6"/>
<protein>
    <recommendedName>
        <fullName evidence="6">DNA 3'-5' helicase</fullName>
        <ecNumber evidence="6">5.6.2.4</ecNumber>
    </recommendedName>
</protein>
<dbReference type="Pfam" id="PF00271">
    <property type="entry name" value="Helicase_C"/>
    <property type="match status" value="1"/>
</dbReference>
<dbReference type="EMBL" id="JAPEUX010000001">
    <property type="protein sequence ID" value="KAJ4360642.1"/>
    <property type="molecule type" value="Genomic_DNA"/>
</dbReference>
<evidence type="ECO:0000256" key="8">
    <source>
        <dbReference type="SAM" id="MobiDB-lite"/>
    </source>
</evidence>
<organism evidence="11 12">
    <name type="scientific">Didymosphaeria variabile</name>
    <dbReference type="NCBI Taxonomy" id="1932322"/>
    <lineage>
        <taxon>Eukaryota</taxon>
        <taxon>Fungi</taxon>
        <taxon>Dikarya</taxon>
        <taxon>Ascomycota</taxon>
        <taxon>Pezizomycotina</taxon>
        <taxon>Dothideomycetes</taxon>
        <taxon>Pleosporomycetidae</taxon>
        <taxon>Pleosporales</taxon>
        <taxon>Massarineae</taxon>
        <taxon>Didymosphaeriaceae</taxon>
        <taxon>Didymosphaeria</taxon>
    </lineage>
</organism>
<dbReference type="InterPro" id="IPR052247">
    <property type="entry name" value="Meiotic_Crossover_Helicase"/>
</dbReference>
<dbReference type="AlphaFoldDB" id="A0A9W8XY91"/>
<dbReference type="OrthoDB" id="5575at2759"/>
<dbReference type="GO" id="GO:0005524">
    <property type="term" value="F:ATP binding"/>
    <property type="evidence" value="ECO:0007669"/>
    <property type="project" value="UniProtKB-KW"/>
</dbReference>
<keyword evidence="1" id="KW-0547">Nucleotide-binding</keyword>
<feature type="compositionally biased region" description="Basic and acidic residues" evidence="8">
    <location>
        <begin position="1"/>
        <end position="11"/>
    </location>
</feature>
<dbReference type="InterPro" id="IPR011545">
    <property type="entry name" value="DEAD/DEAH_box_helicase_dom"/>
</dbReference>
<keyword evidence="3 11" id="KW-0347">Helicase</keyword>
<evidence type="ECO:0000256" key="7">
    <source>
        <dbReference type="ARBA" id="ARBA00048988"/>
    </source>
</evidence>
<dbReference type="InterPro" id="IPR001650">
    <property type="entry name" value="Helicase_C-like"/>
</dbReference>
<keyword evidence="4" id="KW-0067">ATP-binding</keyword>
<keyword evidence="12" id="KW-1185">Reference proteome</keyword>
<feature type="region of interest" description="Disordered" evidence="8">
    <location>
        <begin position="1"/>
        <end position="43"/>
    </location>
</feature>
<proteinExistence type="predicted"/>
<evidence type="ECO:0000256" key="2">
    <source>
        <dbReference type="ARBA" id="ARBA00022801"/>
    </source>
</evidence>
<evidence type="ECO:0000256" key="1">
    <source>
        <dbReference type="ARBA" id="ARBA00022741"/>
    </source>
</evidence>
<dbReference type="PROSITE" id="PS51192">
    <property type="entry name" value="HELICASE_ATP_BIND_1"/>
    <property type="match status" value="1"/>
</dbReference>
<evidence type="ECO:0000313" key="11">
    <source>
        <dbReference type="EMBL" id="KAJ4360642.1"/>
    </source>
</evidence>
<dbReference type="CDD" id="cd18795">
    <property type="entry name" value="SF2_C_Ski2"/>
    <property type="match status" value="1"/>
</dbReference>
<comment type="caution">
    <text evidence="11">The sequence shown here is derived from an EMBL/GenBank/DDBJ whole genome shotgun (WGS) entry which is preliminary data.</text>
</comment>
<dbReference type="InterPro" id="IPR057842">
    <property type="entry name" value="WH_MER3"/>
</dbReference>
<dbReference type="SUPFAM" id="SSF52540">
    <property type="entry name" value="P-loop containing nucleoside triphosphate hydrolases"/>
    <property type="match status" value="1"/>
</dbReference>
<feature type="domain" description="Helicase ATP-binding" evidence="9">
    <location>
        <begin position="98"/>
        <end position="272"/>
    </location>
</feature>
<feature type="compositionally biased region" description="Polar residues" evidence="8">
    <location>
        <begin position="24"/>
        <end position="35"/>
    </location>
</feature>
<evidence type="ECO:0000256" key="5">
    <source>
        <dbReference type="ARBA" id="ARBA00034617"/>
    </source>
</evidence>
<dbReference type="InterPro" id="IPR027417">
    <property type="entry name" value="P-loop_NTPase"/>
</dbReference>
<dbReference type="SMART" id="SM00487">
    <property type="entry name" value="DEXDc"/>
    <property type="match status" value="1"/>
</dbReference>
<gene>
    <name evidence="11" type="primary">HFM1_1</name>
    <name evidence="11" type="ORF">N0V89_001208</name>
</gene>
<dbReference type="InterPro" id="IPR036388">
    <property type="entry name" value="WH-like_DNA-bd_sf"/>
</dbReference>
<accession>A0A9W8XY91</accession>